<dbReference type="Pfam" id="PF00589">
    <property type="entry name" value="Phage_integrase"/>
    <property type="match status" value="1"/>
</dbReference>
<evidence type="ECO:0000313" key="4">
    <source>
        <dbReference type="EMBL" id="SFT86712.1"/>
    </source>
</evidence>
<dbReference type="RefSeq" id="WP_245784800.1">
    <property type="nucleotide sequence ID" value="NZ_FPBA01000014.1"/>
</dbReference>
<dbReference type="STRING" id="1296565.SAMN05660657_03582"/>
<dbReference type="Gene3D" id="1.10.443.10">
    <property type="entry name" value="Intergrase catalytic core"/>
    <property type="match status" value="1"/>
</dbReference>
<dbReference type="SUPFAM" id="SSF56349">
    <property type="entry name" value="DNA breaking-rejoining enzymes"/>
    <property type="match status" value="1"/>
</dbReference>
<keyword evidence="5" id="KW-1185">Reference proteome</keyword>
<dbReference type="InterPro" id="IPR013762">
    <property type="entry name" value="Integrase-like_cat_sf"/>
</dbReference>
<evidence type="ECO:0000313" key="5">
    <source>
        <dbReference type="Proteomes" id="UP000199546"/>
    </source>
</evidence>
<dbReference type="AlphaFoldDB" id="A0A1I7BHS7"/>
<dbReference type="EMBL" id="FPBA01000014">
    <property type="protein sequence ID" value="SFT86712.1"/>
    <property type="molecule type" value="Genomic_DNA"/>
</dbReference>
<gene>
    <name evidence="4" type="ORF">SAMN05660657_03582</name>
</gene>
<dbReference type="InterPro" id="IPR011010">
    <property type="entry name" value="DNA_brk_join_enz"/>
</dbReference>
<feature type="region of interest" description="Disordered" evidence="2">
    <location>
        <begin position="1"/>
        <end position="20"/>
    </location>
</feature>
<accession>A0A1I7BHS7</accession>
<evidence type="ECO:0000259" key="3">
    <source>
        <dbReference type="Pfam" id="PF00589"/>
    </source>
</evidence>
<evidence type="ECO:0000256" key="1">
    <source>
        <dbReference type="ARBA" id="ARBA00023172"/>
    </source>
</evidence>
<sequence length="188" mass="20382">MLGNCDGTHRHAQRSSRRLTAQVTGARTVLGENQLPTIRLHDLRHTHAALLLADGVPVKVVSERLGNANATITLTVYQHVHPGMGRRRPTASPSGFGAEMVREVSNDCHEADPAPTWVRPGLRTCRNTGAMLCPKADSLHAHTTRRLEMSRHLVCEGGRGRRDVGAVPPEVFGAKERGVRGFVVVVGT</sequence>
<dbReference type="GO" id="GO:0015074">
    <property type="term" value="P:DNA integration"/>
    <property type="evidence" value="ECO:0007669"/>
    <property type="project" value="InterPro"/>
</dbReference>
<dbReference type="Proteomes" id="UP000199546">
    <property type="component" value="Unassembled WGS sequence"/>
</dbReference>
<protein>
    <submittedName>
        <fullName evidence="4">Phage integrase family protein</fullName>
    </submittedName>
</protein>
<dbReference type="GO" id="GO:0003677">
    <property type="term" value="F:DNA binding"/>
    <property type="evidence" value="ECO:0007669"/>
    <property type="project" value="InterPro"/>
</dbReference>
<dbReference type="InterPro" id="IPR002104">
    <property type="entry name" value="Integrase_catalytic"/>
</dbReference>
<organism evidence="4 5">
    <name type="scientific">Geodermatophilus amargosae</name>
    <dbReference type="NCBI Taxonomy" id="1296565"/>
    <lineage>
        <taxon>Bacteria</taxon>
        <taxon>Bacillati</taxon>
        <taxon>Actinomycetota</taxon>
        <taxon>Actinomycetes</taxon>
        <taxon>Geodermatophilales</taxon>
        <taxon>Geodermatophilaceae</taxon>
        <taxon>Geodermatophilus</taxon>
    </lineage>
</organism>
<name>A0A1I7BHS7_9ACTN</name>
<dbReference type="GO" id="GO:0006310">
    <property type="term" value="P:DNA recombination"/>
    <property type="evidence" value="ECO:0007669"/>
    <property type="project" value="UniProtKB-KW"/>
</dbReference>
<proteinExistence type="predicted"/>
<evidence type="ECO:0000256" key="2">
    <source>
        <dbReference type="SAM" id="MobiDB-lite"/>
    </source>
</evidence>
<keyword evidence="1" id="KW-0233">DNA recombination</keyword>
<reference evidence="5" key="1">
    <citation type="submission" date="2016-10" db="EMBL/GenBank/DDBJ databases">
        <authorList>
            <person name="Varghese N."/>
            <person name="Submissions S."/>
        </authorList>
    </citation>
    <scope>NUCLEOTIDE SEQUENCE [LARGE SCALE GENOMIC DNA]</scope>
    <source>
        <strain evidence="5">DSM 46136</strain>
    </source>
</reference>
<feature type="domain" description="Tyr recombinase" evidence="3">
    <location>
        <begin position="11"/>
        <end position="81"/>
    </location>
</feature>